<dbReference type="EMBL" id="MU858177">
    <property type="protein sequence ID" value="KAK4210347.1"/>
    <property type="molecule type" value="Genomic_DNA"/>
</dbReference>
<keyword evidence="8" id="KW-0503">Monooxygenase</keyword>
<comment type="caution">
    <text evidence="9">The sequence shown here is derived from an EMBL/GenBank/DDBJ whole genome shotgun (WGS) entry which is preliminary data.</text>
</comment>
<dbReference type="AlphaFoldDB" id="A0AAN6Y591"/>
<protein>
    <submittedName>
        <fullName evidence="9">Cytochrome P450</fullName>
    </submittedName>
</protein>
<evidence type="ECO:0000256" key="7">
    <source>
        <dbReference type="PIRSR" id="PIRSR602401-1"/>
    </source>
</evidence>
<keyword evidence="3 7" id="KW-0349">Heme</keyword>
<dbReference type="GO" id="GO:0004497">
    <property type="term" value="F:monooxygenase activity"/>
    <property type="evidence" value="ECO:0007669"/>
    <property type="project" value="UniProtKB-KW"/>
</dbReference>
<keyword evidence="5 8" id="KW-0560">Oxidoreductase</keyword>
<dbReference type="InterPro" id="IPR017972">
    <property type="entry name" value="Cyt_P450_CS"/>
</dbReference>
<feature type="binding site" description="axial binding residue" evidence="7">
    <location>
        <position position="467"/>
    </location>
    <ligand>
        <name>heme</name>
        <dbReference type="ChEBI" id="CHEBI:30413"/>
    </ligand>
    <ligandPart>
        <name>Fe</name>
        <dbReference type="ChEBI" id="CHEBI:18248"/>
    </ligandPart>
</feature>
<proteinExistence type="inferred from homology"/>
<organism evidence="9 10">
    <name type="scientific">Rhypophila decipiens</name>
    <dbReference type="NCBI Taxonomy" id="261697"/>
    <lineage>
        <taxon>Eukaryota</taxon>
        <taxon>Fungi</taxon>
        <taxon>Dikarya</taxon>
        <taxon>Ascomycota</taxon>
        <taxon>Pezizomycotina</taxon>
        <taxon>Sordariomycetes</taxon>
        <taxon>Sordariomycetidae</taxon>
        <taxon>Sordariales</taxon>
        <taxon>Naviculisporaceae</taxon>
        <taxon>Rhypophila</taxon>
    </lineage>
</organism>
<evidence type="ECO:0000256" key="5">
    <source>
        <dbReference type="ARBA" id="ARBA00023002"/>
    </source>
</evidence>
<evidence type="ECO:0000256" key="3">
    <source>
        <dbReference type="ARBA" id="ARBA00022617"/>
    </source>
</evidence>
<accession>A0AAN6Y591</accession>
<dbReference type="InterPro" id="IPR036396">
    <property type="entry name" value="Cyt_P450_sf"/>
</dbReference>
<comment type="cofactor">
    <cofactor evidence="1 7">
        <name>heme</name>
        <dbReference type="ChEBI" id="CHEBI:30413"/>
    </cofactor>
</comment>
<dbReference type="SUPFAM" id="SSF48264">
    <property type="entry name" value="Cytochrome P450"/>
    <property type="match status" value="1"/>
</dbReference>
<dbReference type="InterPro" id="IPR050121">
    <property type="entry name" value="Cytochrome_P450_monoxygenase"/>
</dbReference>
<reference evidence="9" key="1">
    <citation type="journal article" date="2023" name="Mol. Phylogenet. Evol.">
        <title>Genome-scale phylogeny and comparative genomics of the fungal order Sordariales.</title>
        <authorList>
            <person name="Hensen N."/>
            <person name="Bonometti L."/>
            <person name="Westerberg I."/>
            <person name="Brannstrom I.O."/>
            <person name="Guillou S."/>
            <person name="Cros-Aarteil S."/>
            <person name="Calhoun S."/>
            <person name="Haridas S."/>
            <person name="Kuo A."/>
            <person name="Mondo S."/>
            <person name="Pangilinan J."/>
            <person name="Riley R."/>
            <person name="LaButti K."/>
            <person name="Andreopoulos B."/>
            <person name="Lipzen A."/>
            <person name="Chen C."/>
            <person name="Yan M."/>
            <person name="Daum C."/>
            <person name="Ng V."/>
            <person name="Clum A."/>
            <person name="Steindorff A."/>
            <person name="Ohm R.A."/>
            <person name="Martin F."/>
            <person name="Silar P."/>
            <person name="Natvig D.O."/>
            <person name="Lalanne C."/>
            <person name="Gautier V."/>
            <person name="Ament-Velasquez S.L."/>
            <person name="Kruys A."/>
            <person name="Hutchinson M.I."/>
            <person name="Powell A.J."/>
            <person name="Barry K."/>
            <person name="Miller A.N."/>
            <person name="Grigoriev I.V."/>
            <person name="Debuchy R."/>
            <person name="Gladieux P."/>
            <person name="Hiltunen Thoren M."/>
            <person name="Johannesson H."/>
        </authorList>
    </citation>
    <scope>NUCLEOTIDE SEQUENCE</scope>
    <source>
        <strain evidence="9">PSN293</strain>
    </source>
</reference>
<dbReference type="GO" id="GO:0020037">
    <property type="term" value="F:heme binding"/>
    <property type="evidence" value="ECO:0007669"/>
    <property type="project" value="InterPro"/>
</dbReference>
<evidence type="ECO:0000256" key="6">
    <source>
        <dbReference type="ARBA" id="ARBA00023004"/>
    </source>
</evidence>
<dbReference type="GO" id="GO:0016705">
    <property type="term" value="F:oxidoreductase activity, acting on paired donors, with incorporation or reduction of molecular oxygen"/>
    <property type="evidence" value="ECO:0007669"/>
    <property type="project" value="InterPro"/>
</dbReference>
<evidence type="ECO:0000313" key="9">
    <source>
        <dbReference type="EMBL" id="KAK4210347.1"/>
    </source>
</evidence>
<dbReference type="GO" id="GO:0005506">
    <property type="term" value="F:iron ion binding"/>
    <property type="evidence" value="ECO:0007669"/>
    <property type="project" value="InterPro"/>
</dbReference>
<evidence type="ECO:0000313" key="10">
    <source>
        <dbReference type="Proteomes" id="UP001301769"/>
    </source>
</evidence>
<dbReference type="PANTHER" id="PTHR24305:SF96">
    <property type="entry name" value="CYTOCHROME P450 MONOOXYGENASE STCB-RELATED"/>
    <property type="match status" value="1"/>
</dbReference>
<gene>
    <name evidence="9" type="ORF">QBC37DRAFT_475064</name>
</gene>
<dbReference type="PANTHER" id="PTHR24305">
    <property type="entry name" value="CYTOCHROME P450"/>
    <property type="match status" value="1"/>
</dbReference>
<dbReference type="Gene3D" id="1.10.630.10">
    <property type="entry name" value="Cytochrome P450"/>
    <property type="match status" value="1"/>
</dbReference>
<dbReference type="Pfam" id="PF00067">
    <property type="entry name" value="p450"/>
    <property type="match status" value="1"/>
</dbReference>
<keyword evidence="10" id="KW-1185">Reference proteome</keyword>
<dbReference type="PRINTS" id="PR00385">
    <property type="entry name" value="P450"/>
</dbReference>
<dbReference type="Proteomes" id="UP001301769">
    <property type="component" value="Unassembled WGS sequence"/>
</dbReference>
<dbReference type="InterPro" id="IPR002401">
    <property type="entry name" value="Cyt_P450_E_grp-I"/>
</dbReference>
<evidence type="ECO:0000256" key="1">
    <source>
        <dbReference type="ARBA" id="ARBA00001971"/>
    </source>
</evidence>
<dbReference type="PRINTS" id="PR00463">
    <property type="entry name" value="EP450I"/>
</dbReference>
<dbReference type="InterPro" id="IPR001128">
    <property type="entry name" value="Cyt_P450"/>
</dbReference>
<evidence type="ECO:0000256" key="8">
    <source>
        <dbReference type="RuleBase" id="RU000461"/>
    </source>
</evidence>
<keyword evidence="4 7" id="KW-0479">Metal-binding</keyword>
<reference evidence="9" key="2">
    <citation type="submission" date="2023-05" db="EMBL/GenBank/DDBJ databases">
        <authorList>
            <consortium name="Lawrence Berkeley National Laboratory"/>
            <person name="Steindorff A."/>
            <person name="Hensen N."/>
            <person name="Bonometti L."/>
            <person name="Westerberg I."/>
            <person name="Brannstrom I.O."/>
            <person name="Guillou S."/>
            <person name="Cros-Aarteil S."/>
            <person name="Calhoun S."/>
            <person name="Haridas S."/>
            <person name="Kuo A."/>
            <person name="Mondo S."/>
            <person name="Pangilinan J."/>
            <person name="Riley R."/>
            <person name="Labutti K."/>
            <person name="Andreopoulos B."/>
            <person name="Lipzen A."/>
            <person name="Chen C."/>
            <person name="Yanf M."/>
            <person name="Daum C."/>
            <person name="Ng V."/>
            <person name="Clum A."/>
            <person name="Ohm R."/>
            <person name="Martin F."/>
            <person name="Silar P."/>
            <person name="Natvig D."/>
            <person name="Lalanne C."/>
            <person name="Gautier V."/>
            <person name="Ament-Velasquez S.L."/>
            <person name="Kruys A."/>
            <person name="Hutchinson M.I."/>
            <person name="Powell A.J."/>
            <person name="Barry K."/>
            <person name="Miller A.N."/>
            <person name="Grigoriev I.V."/>
            <person name="Debuchy R."/>
            <person name="Gladieux P."/>
            <person name="Thoren M.H."/>
            <person name="Johannesson H."/>
        </authorList>
    </citation>
    <scope>NUCLEOTIDE SEQUENCE</scope>
    <source>
        <strain evidence="9">PSN293</strain>
    </source>
</reference>
<evidence type="ECO:0000256" key="2">
    <source>
        <dbReference type="ARBA" id="ARBA00010617"/>
    </source>
</evidence>
<keyword evidence="6 7" id="KW-0408">Iron</keyword>
<name>A0AAN6Y591_9PEZI</name>
<dbReference type="PROSITE" id="PS00086">
    <property type="entry name" value="CYTOCHROME_P450"/>
    <property type="match status" value="1"/>
</dbReference>
<evidence type="ECO:0000256" key="4">
    <source>
        <dbReference type="ARBA" id="ARBA00022723"/>
    </source>
</evidence>
<comment type="similarity">
    <text evidence="2 8">Belongs to the cytochrome P450 family.</text>
</comment>
<sequence length="526" mass="58892">MAFLGGLMYAIVVLLGYSIIKRIAIARRSPLRLVPGPWHTLYTPTVSQTHRFLGTKTCYIASLHAKYGPTVRIEPNQVSSSDPANWESMHRMGSGFRKAAFHERFRVGKEHILFSIVDVRKHAARRRLFARSLTKENVRRNWEGAVKRRVELAVSLIKKEMTDSKDGECDMLKWWRLMAADVIGVLSFGEGEFDMLTSNSGPGATEVGSDGKQDGDIGEEEYFEALQNAGPWIILRDTFPGWLLAAMAKLGWPKKVGEIMQANEVVTAKGAVAVRNSKKKGVENKGGMETLFRNILAEAEKEQEKEGGERDGVKELTDDAINSEAAGFLLAGSDTTSISITYALWAILKREDLRKKLEDEVEQQLGDNFTDKDVEENCPLLNSAIEESMRLYNPAGGPLIRRTPAEGVSWNGYFIPGATEVYVMPYTLARNEEVFPDPDRFDETRFLDPTEAQRRLAKPFGIGSRSCIGIPVAQMELRFAVALFLRECKGARLGKTMTDEMMQQRTKFFTYPKGGRCDIRLGDGEE</sequence>